<gene>
    <name evidence="2" type="ORF">NCTC11189_00263</name>
</gene>
<reference evidence="2 3" key="1">
    <citation type="submission" date="2019-05" db="EMBL/GenBank/DDBJ databases">
        <authorList>
            <consortium name="Pathogen Informatics"/>
        </authorList>
    </citation>
    <scope>NUCLEOTIDE SEQUENCE [LARGE SCALE GENOMIC DNA]</scope>
    <source>
        <strain evidence="2 3">NCTC11189</strain>
    </source>
</reference>
<protein>
    <submittedName>
        <fullName evidence="2">Tail length tape measure protein</fullName>
    </submittedName>
</protein>
<proteinExistence type="predicted"/>
<dbReference type="Proteomes" id="UP000387692">
    <property type="component" value="Unassembled WGS sequence"/>
</dbReference>
<feature type="compositionally biased region" description="Gly residues" evidence="1">
    <location>
        <begin position="98"/>
        <end position="110"/>
    </location>
</feature>
<feature type="region of interest" description="Disordered" evidence="1">
    <location>
        <begin position="79"/>
        <end position="116"/>
    </location>
</feature>
<dbReference type="EMBL" id="CABEHV010000004">
    <property type="protein sequence ID" value="VTS19187.1"/>
    <property type="molecule type" value="Genomic_DNA"/>
</dbReference>
<evidence type="ECO:0000256" key="1">
    <source>
        <dbReference type="SAM" id="MobiDB-lite"/>
    </source>
</evidence>
<name>A0A4V6L137_STRMT</name>
<organism evidence="2 3">
    <name type="scientific">Streptococcus mitis</name>
    <dbReference type="NCBI Taxonomy" id="28037"/>
    <lineage>
        <taxon>Bacteria</taxon>
        <taxon>Bacillati</taxon>
        <taxon>Bacillota</taxon>
        <taxon>Bacilli</taxon>
        <taxon>Lactobacillales</taxon>
        <taxon>Streptococcaceae</taxon>
        <taxon>Streptococcus</taxon>
        <taxon>Streptococcus mitis group</taxon>
    </lineage>
</organism>
<dbReference type="AlphaFoldDB" id="A0A4V6L137"/>
<sequence length="192" mass="20391">MQKPVKKTFEGLHLADDLKQHKASLETPHLDTPQLGYLELGDRMGAFNKGYEIGQGIDKAVGGFFKGAGDANGAGNNFLGDQGKTPYELSPASSVPGQGDGGQGGGGHNPTGGKLDKVGKIEDEIKLDDEYIKLIKDVATMKWQQNFITLKPEIVTNIDSINNAGQYANVLDDLNATIVDALNNGADGLMAY</sequence>
<evidence type="ECO:0000313" key="2">
    <source>
        <dbReference type="EMBL" id="VTS19187.1"/>
    </source>
</evidence>
<evidence type="ECO:0000313" key="3">
    <source>
        <dbReference type="Proteomes" id="UP000387692"/>
    </source>
</evidence>
<accession>A0A4V6L137</accession>
<dbReference type="RefSeq" id="WP_185952527.1">
    <property type="nucleotide sequence ID" value="NZ_CABEHV010000004.1"/>
</dbReference>